<dbReference type="KEGG" id="gtt:GUITHDRAFT_135087"/>
<feature type="coiled-coil region" evidence="1">
    <location>
        <begin position="97"/>
        <end position="161"/>
    </location>
</feature>
<dbReference type="HOGENOM" id="CLU_1506178_0_0_1"/>
<proteinExistence type="predicted"/>
<feature type="signal peptide" evidence="2">
    <location>
        <begin position="1"/>
        <end position="21"/>
    </location>
</feature>
<dbReference type="GeneID" id="17307190"/>
<reference evidence="5" key="2">
    <citation type="submission" date="2012-11" db="EMBL/GenBank/DDBJ databases">
        <authorList>
            <person name="Kuo A."/>
            <person name="Curtis B.A."/>
            <person name="Tanifuji G."/>
            <person name="Burki F."/>
            <person name="Gruber A."/>
            <person name="Irimia M."/>
            <person name="Maruyama S."/>
            <person name="Arias M.C."/>
            <person name="Ball S.G."/>
            <person name="Gile G.H."/>
            <person name="Hirakawa Y."/>
            <person name="Hopkins J.F."/>
            <person name="Rensing S.A."/>
            <person name="Schmutz J."/>
            <person name="Symeonidi A."/>
            <person name="Elias M."/>
            <person name="Eveleigh R.J."/>
            <person name="Herman E.K."/>
            <person name="Klute M.J."/>
            <person name="Nakayama T."/>
            <person name="Obornik M."/>
            <person name="Reyes-Prieto A."/>
            <person name="Armbrust E.V."/>
            <person name="Aves S.J."/>
            <person name="Beiko R.G."/>
            <person name="Coutinho P."/>
            <person name="Dacks J.B."/>
            <person name="Durnford D.G."/>
            <person name="Fast N.M."/>
            <person name="Green B.R."/>
            <person name="Grisdale C."/>
            <person name="Hempe F."/>
            <person name="Henrissat B."/>
            <person name="Hoppner M.P."/>
            <person name="Ishida K.-I."/>
            <person name="Kim E."/>
            <person name="Koreny L."/>
            <person name="Kroth P.G."/>
            <person name="Liu Y."/>
            <person name="Malik S.-B."/>
            <person name="Maier U.G."/>
            <person name="McRose D."/>
            <person name="Mock T."/>
            <person name="Neilson J.A."/>
            <person name="Onodera N.T."/>
            <person name="Poole A.M."/>
            <person name="Pritham E.J."/>
            <person name="Richards T.A."/>
            <person name="Rocap G."/>
            <person name="Roy S.W."/>
            <person name="Sarai C."/>
            <person name="Schaack S."/>
            <person name="Shirato S."/>
            <person name="Slamovits C.H."/>
            <person name="Spencer D.F."/>
            <person name="Suzuki S."/>
            <person name="Worden A.Z."/>
            <person name="Zauner S."/>
            <person name="Barry K."/>
            <person name="Bell C."/>
            <person name="Bharti A.K."/>
            <person name="Crow J.A."/>
            <person name="Grimwood J."/>
            <person name="Kramer R."/>
            <person name="Lindquist E."/>
            <person name="Lucas S."/>
            <person name="Salamov A."/>
            <person name="McFadden G.I."/>
            <person name="Lane C.E."/>
            <person name="Keeling P.J."/>
            <person name="Gray M.W."/>
            <person name="Grigoriev I.V."/>
            <person name="Archibald J.M."/>
        </authorList>
    </citation>
    <scope>NUCLEOTIDE SEQUENCE</scope>
    <source>
        <strain evidence="5">CCMP2712</strain>
    </source>
</reference>
<gene>
    <name evidence="3" type="ORF">GUITHDRAFT_135087</name>
</gene>
<evidence type="ECO:0000313" key="3">
    <source>
        <dbReference type="EMBL" id="EKX50399.1"/>
    </source>
</evidence>
<dbReference type="EnsemblProtists" id="EKX50399">
    <property type="protein sequence ID" value="EKX50399"/>
    <property type="gene ID" value="GUITHDRAFT_135087"/>
</dbReference>
<keyword evidence="1" id="KW-0175">Coiled coil</keyword>
<evidence type="ECO:0000256" key="1">
    <source>
        <dbReference type="SAM" id="Coils"/>
    </source>
</evidence>
<organism evidence="3">
    <name type="scientific">Guillardia theta (strain CCMP2712)</name>
    <name type="common">Cryptophyte</name>
    <dbReference type="NCBI Taxonomy" id="905079"/>
    <lineage>
        <taxon>Eukaryota</taxon>
        <taxon>Cryptophyceae</taxon>
        <taxon>Pyrenomonadales</taxon>
        <taxon>Geminigeraceae</taxon>
        <taxon>Guillardia</taxon>
    </lineage>
</organism>
<evidence type="ECO:0000313" key="5">
    <source>
        <dbReference type="Proteomes" id="UP000011087"/>
    </source>
</evidence>
<feature type="chain" id="PRO_5008771768" evidence="2">
    <location>
        <begin position="22"/>
        <end position="179"/>
    </location>
</feature>
<name>L1JQ51_GUITC</name>
<evidence type="ECO:0000256" key="2">
    <source>
        <dbReference type="SAM" id="SignalP"/>
    </source>
</evidence>
<accession>L1JQ51</accession>
<reference evidence="4" key="3">
    <citation type="submission" date="2015-06" db="UniProtKB">
        <authorList>
            <consortium name="EnsemblProtists"/>
        </authorList>
    </citation>
    <scope>IDENTIFICATION</scope>
</reference>
<dbReference type="AlphaFoldDB" id="L1JQ51"/>
<dbReference type="Proteomes" id="UP000011087">
    <property type="component" value="Unassembled WGS sequence"/>
</dbReference>
<dbReference type="PaxDb" id="55529-EKX50399"/>
<dbReference type="RefSeq" id="XP_005837379.1">
    <property type="nucleotide sequence ID" value="XM_005837322.1"/>
</dbReference>
<keyword evidence="5" id="KW-1185">Reference proteome</keyword>
<dbReference type="EMBL" id="JH992978">
    <property type="protein sequence ID" value="EKX50399.1"/>
    <property type="molecule type" value="Genomic_DNA"/>
</dbReference>
<reference evidence="3 5" key="1">
    <citation type="journal article" date="2012" name="Nature">
        <title>Algal genomes reveal evolutionary mosaicism and the fate of nucleomorphs.</title>
        <authorList>
            <consortium name="DOE Joint Genome Institute"/>
            <person name="Curtis B.A."/>
            <person name="Tanifuji G."/>
            <person name="Burki F."/>
            <person name="Gruber A."/>
            <person name="Irimia M."/>
            <person name="Maruyama S."/>
            <person name="Arias M.C."/>
            <person name="Ball S.G."/>
            <person name="Gile G.H."/>
            <person name="Hirakawa Y."/>
            <person name="Hopkins J.F."/>
            <person name="Kuo A."/>
            <person name="Rensing S.A."/>
            <person name="Schmutz J."/>
            <person name="Symeonidi A."/>
            <person name="Elias M."/>
            <person name="Eveleigh R.J."/>
            <person name="Herman E.K."/>
            <person name="Klute M.J."/>
            <person name="Nakayama T."/>
            <person name="Obornik M."/>
            <person name="Reyes-Prieto A."/>
            <person name="Armbrust E.V."/>
            <person name="Aves S.J."/>
            <person name="Beiko R.G."/>
            <person name="Coutinho P."/>
            <person name="Dacks J.B."/>
            <person name="Durnford D.G."/>
            <person name="Fast N.M."/>
            <person name="Green B.R."/>
            <person name="Grisdale C.J."/>
            <person name="Hempel F."/>
            <person name="Henrissat B."/>
            <person name="Hoppner M.P."/>
            <person name="Ishida K."/>
            <person name="Kim E."/>
            <person name="Koreny L."/>
            <person name="Kroth P.G."/>
            <person name="Liu Y."/>
            <person name="Malik S.B."/>
            <person name="Maier U.G."/>
            <person name="McRose D."/>
            <person name="Mock T."/>
            <person name="Neilson J.A."/>
            <person name="Onodera N.T."/>
            <person name="Poole A.M."/>
            <person name="Pritham E.J."/>
            <person name="Richards T.A."/>
            <person name="Rocap G."/>
            <person name="Roy S.W."/>
            <person name="Sarai C."/>
            <person name="Schaack S."/>
            <person name="Shirato S."/>
            <person name="Slamovits C.H."/>
            <person name="Spencer D.F."/>
            <person name="Suzuki S."/>
            <person name="Worden A.Z."/>
            <person name="Zauner S."/>
            <person name="Barry K."/>
            <person name="Bell C."/>
            <person name="Bharti A.K."/>
            <person name="Crow J.A."/>
            <person name="Grimwood J."/>
            <person name="Kramer R."/>
            <person name="Lindquist E."/>
            <person name="Lucas S."/>
            <person name="Salamov A."/>
            <person name="McFadden G.I."/>
            <person name="Lane C.E."/>
            <person name="Keeling P.J."/>
            <person name="Gray M.W."/>
            <person name="Grigoriev I.V."/>
            <person name="Archibald J.M."/>
        </authorList>
    </citation>
    <scope>NUCLEOTIDE SEQUENCE</scope>
    <source>
        <strain evidence="3 5">CCMP2712</strain>
    </source>
</reference>
<sequence length="179" mass="20242">MLPCSLKTLLAAAFAAARAAARAPWPVAPASSSMPNCTGISRPVIPSLRSCPLPLVRLRGGSSVSLPADLSERLSLYKDIVQRSDRGEDGKIMTMLYARELQEIARLINETARLMEEKRDETARLIKEKEAINEEKRNEIARLIEEKRNETARLIKEKRNEHKWREKVYSSNLAECLEK</sequence>
<protein>
    <submittedName>
        <fullName evidence="3 4">Uncharacterized protein</fullName>
    </submittedName>
</protein>
<evidence type="ECO:0000313" key="4">
    <source>
        <dbReference type="EnsemblProtists" id="EKX50399"/>
    </source>
</evidence>
<keyword evidence="2" id="KW-0732">Signal</keyword>